<accession>A0A2S7K6Y6</accession>
<dbReference type="Proteomes" id="UP000239504">
    <property type="component" value="Unassembled WGS sequence"/>
</dbReference>
<evidence type="ECO:0000313" key="2">
    <source>
        <dbReference type="Proteomes" id="UP000239504"/>
    </source>
</evidence>
<protein>
    <submittedName>
        <fullName evidence="1">Uncharacterized protein</fullName>
    </submittedName>
</protein>
<name>A0A2S7K6Y6_9PROT</name>
<sequence length="82" mass="8475">MTLRFPYAIAQLASVQRAAAELRLMFPGVIVTVTDSALELSNVPAEAHGRVFHAAAAELIGIRSPIAPSIASFASGITAQAA</sequence>
<keyword evidence="2" id="KW-1185">Reference proteome</keyword>
<dbReference type="EMBL" id="PJCH01000005">
    <property type="protein sequence ID" value="PQA88280.1"/>
    <property type="molecule type" value="Genomic_DNA"/>
</dbReference>
<dbReference type="AlphaFoldDB" id="A0A2S7K6Y6"/>
<gene>
    <name evidence="1" type="ORF">CW354_08245</name>
</gene>
<dbReference type="RefSeq" id="WP_104829525.1">
    <property type="nucleotide sequence ID" value="NZ_PJCH01000005.1"/>
</dbReference>
<organism evidence="1 2">
    <name type="scientific">Hyphococcus luteus</name>
    <dbReference type="NCBI Taxonomy" id="2058213"/>
    <lineage>
        <taxon>Bacteria</taxon>
        <taxon>Pseudomonadati</taxon>
        <taxon>Pseudomonadota</taxon>
        <taxon>Alphaproteobacteria</taxon>
        <taxon>Parvularculales</taxon>
        <taxon>Parvularculaceae</taxon>
        <taxon>Hyphococcus</taxon>
    </lineage>
</organism>
<proteinExistence type="predicted"/>
<comment type="caution">
    <text evidence="1">The sequence shown here is derived from an EMBL/GenBank/DDBJ whole genome shotgun (WGS) entry which is preliminary data.</text>
</comment>
<reference evidence="1 2" key="1">
    <citation type="submission" date="2017-12" db="EMBL/GenBank/DDBJ databases">
        <authorList>
            <person name="Hurst M.R.H."/>
        </authorList>
    </citation>
    <scope>NUCLEOTIDE SEQUENCE [LARGE SCALE GENOMIC DNA]</scope>
    <source>
        <strain evidence="1 2">SY-3-19</strain>
    </source>
</reference>
<evidence type="ECO:0000313" key="1">
    <source>
        <dbReference type="EMBL" id="PQA88280.1"/>
    </source>
</evidence>